<dbReference type="OrthoDB" id="9768793at2"/>
<organism evidence="3 4">
    <name type="scientific">Micromonospora rosaria</name>
    <dbReference type="NCBI Taxonomy" id="47874"/>
    <lineage>
        <taxon>Bacteria</taxon>
        <taxon>Bacillati</taxon>
        <taxon>Actinomycetota</taxon>
        <taxon>Actinomycetes</taxon>
        <taxon>Micromonosporales</taxon>
        <taxon>Micromonosporaceae</taxon>
        <taxon>Micromonospora</taxon>
    </lineage>
</organism>
<accession>A0A136PK38</accession>
<reference evidence="3 4" key="1">
    <citation type="submission" date="2016-01" db="EMBL/GenBank/DDBJ databases">
        <title>Whole genome sequence and analysis of Micromonospora rosaria DSM 803, which can produce antibacterial substance rosamicin.</title>
        <authorList>
            <person name="Yang H."/>
            <person name="He X."/>
            <person name="Zhu D."/>
        </authorList>
    </citation>
    <scope>NUCLEOTIDE SEQUENCE [LARGE SCALE GENOMIC DNA]</scope>
    <source>
        <strain evidence="3 4">DSM 803</strain>
    </source>
</reference>
<dbReference type="PANTHER" id="PTHR43364:SF4">
    <property type="entry name" value="NAD(P)-LINKED OXIDOREDUCTASE SUPERFAMILY PROTEIN"/>
    <property type="match status" value="1"/>
</dbReference>
<dbReference type="InterPro" id="IPR036812">
    <property type="entry name" value="NAD(P)_OxRdtase_dom_sf"/>
</dbReference>
<feature type="domain" description="NADP-dependent oxidoreductase" evidence="2">
    <location>
        <begin position="28"/>
        <end position="326"/>
    </location>
</feature>
<sequence>MTTTRVLGRSGIEVSALGMGCWAIGGPLWGENWQPFGWGEVDDDESIRTVHRALDLGVTLFDTASNYGAGHSERVLGRALAGRRDEAVIATKFGNISDEATRLATGSDASPAYAVRSLEESLRRLGTDHVDLYQLHLGALSTDAALDLVGTLEDLVTAGKIRAYGWSTDNPDKALAFAAAGPHCAAIQHDQSVLQDNARMLSVCEAVDQASINRGPLAMGLLTGKYHGAAGRLGDDDVRGRAPEWLSWFADGVATPEWADRVDQVRAALTADGRTLAQGALGWLLARSPRTLPIPGCRTVAQAEENFGTLALGPLSDEAFAEVERLLADLRTVPAA</sequence>
<dbReference type="PANTHER" id="PTHR43364">
    <property type="entry name" value="NADH-SPECIFIC METHYLGLYOXAL REDUCTASE-RELATED"/>
    <property type="match status" value="1"/>
</dbReference>
<dbReference type="CDD" id="cd19086">
    <property type="entry name" value="AKR_AKR11C1"/>
    <property type="match status" value="1"/>
</dbReference>
<evidence type="ECO:0000313" key="3">
    <source>
        <dbReference type="EMBL" id="KXK58721.1"/>
    </source>
</evidence>
<dbReference type="Gene3D" id="3.20.20.100">
    <property type="entry name" value="NADP-dependent oxidoreductase domain"/>
    <property type="match status" value="1"/>
</dbReference>
<dbReference type="Proteomes" id="UP000070620">
    <property type="component" value="Unassembled WGS sequence"/>
</dbReference>
<keyword evidence="4" id="KW-1185">Reference proteome</keyword>
<keyword evidence="1" id="KW-0560">Oxidoreductase</keyword>
<evidence type="ECO:0000256" key="1">
    <source>
        <dbReference type="ARBA" id="ARBA00023002"/>
    </source>
</evidence>
<evidence type="ECO:0000313" key="4">
    <source>
        <dbReference type="Proteomes" id="UP000070620"/>
    </source>
</evidence>
<dbReference type="RefSeq" id="WP_067372576.1">
    <property type="nucleotide sequence ID" value="NZ_JBIUBN010000011.1"/>
</dbReference>
<dbReference type="GO" id="GO:0005829">
    <property type="term" value="C:cytosol"/>
    <property type="evidence" value="ECO:0007669"/>
    <property type="project" value="TreeGrafter"/>
</dbReference>
<dbReference type="Pfam" id="PF00248">
    <property type="entry name" value="Aldo_ket_red"/>
    <property type="match status" value="1"/>
</dbReference>
<dbReference type="AlphaFoldDB" id="A0A136PK38"/>
<dbReference type="EMBL" id="LRQV01000163">
    <property type="protein sequence ID" value="KXK58721.1"/>
    <property type="molecule type" value="Genomic_DNA"/>
</dbReference>
<proteinExistence type="predicted"/>
<gene>
    <name evidence="3" type="ORF">AWW66_28195</name>
</gene>
<protein>
    <submittedName>
        <fullName evidence="3">Aldo/keto reductase</fullName>
    </submittedName>
</protein>
<dbReference type="GO" id="GO:0016491">
    <property type="term" value="F:oxidoreductase activity"/>
    <property type="evidence" value="ECO:0007669"/>
    <property type="project" value="UniProtKB-KW"/>
</dbReference>
<dbReference type="InterPro" id="IPR050523">
    <property type="entry name" value="AKR_Detox_Biosynth"/>
</dbReference>
<name>A0A136PK38_9ACTN</name>
<dbReference type="SUPFAM" id="SSF51430">
    <property type="entry name" value="NAD(P)-linked oxidoreductase"/>
    <property type="match status" value="1"/>
</dbReference>
<comment type="caution">
    <text evidence="3">The sequence shown here is derived from an EMBL/GenBank/DDBJ whole genome shotgun (WGS) entry which is preliminary data.</text>
</comment>
<dbReference type="InterPro" id="IPR023210">
    <property type="entry name" value="NADP_OxRdtase_dom"/>
</dbReference>
<evidence type="ECO:0000259" key="2">
    <source>
        <dbReference type="Pfam" id="PF00248"/>
    </source>
</evidence>